<feature type="signal peptide" evidence="10">
    <location>
        <begin position="1"/>
        <end position="20"/>
    </location>
</feature>
<evidence type="ECO:0000256" key="5">
    <source>
        <dbReference type="ARBA" id="ARBA00023136"/>
    </source>
</evidence>
<keyword evidence="4 9" id="KW-1133">Transmembrane helix</keyword>
<evidence type="ECO:0000256" key="8">
    <source>
        <dbReference type="ARBA" id="ARBA00023180"/>
    </source>
</evidence>
<name>A0A8T0ALM5_SILME</name>
<evidence type="ECO:0000256" key="4">
    <source>
        <dbReference type="ARBA" id="ARBA00022989"/>
    </source>
</evidence>
<dbReference type="PANTHER" id="PTHR23037">
    <property type="entry name" value="CYTOKINE RECEPTOR"/>
    <property type="match status" value="1"/>
</dbReference>
<protein>
    <recommendedName>
        <fullName evidence="11">Fibronectin type-III domain-containing protein</fullName>
    </recommendedName>
</protein>
<dbReference type="InterPro" id="IPR036116">
    <property type="entry name" value="FN3_sf"/>
</dbReference>
<comment type="caution">
    <text evidence="12">The sequence shown here is derived from an EMBL/GenBank/DDBJ whole genome shotgun (WGS) entry which is preliminary data.</text>
</comment>
<dbReference type="Gene3D" id="2.60.40.10">
    <property type="entry name" value="Immunoglobulins"/>
    <property type="match status" value="4"/>
</dbReference>
<evidence type="ECO:0000256" key="3">
    <source>
        <dbReference type="ARBA" id="ARBA00022729"/>
    </source>
</evidence>
<evidence type="ECO:0000256" key="6">
    <source>
        <dbReference type="ARBA" id="ARBA00023157"/>
    </source>
</evidence>
<dbReference type="InterPro" id="IPR013783">
    <property type="entry name" value="Ig-like_fold"/>
</dbReference>
<keyword evidence="2 9" id="KW-0812">Transmembrane</keyword>
<keyword evidence="6" id="KW-1015">Disulfide bond</keyword>
<feature type="domain" description="Fibronectin type-III" evidence="11">
    <location>
        <begin position="304"/>
        <end position="407"/>
    </location>
</feature>
<evidence type="ECO:0000256" key="1">
    <source>
        <dbReference type="ARBA" id="ARBA00004479"/>
    </source>
</evidence>
<keyword evidence="8" id="KW-0325">Glycoprotein</keyword>
<dbReference type="Proteomes" id="UP000606274">
    <property type="component" value="Unassembled WGS sequence"/>
</dbReference>
<evidence type="ECO:0000313" key="12">
    <source>
        <dbReference type="EMBL" id="KAF7692310.1"/>
    </source>
</evidence>
<dbReference type="GO" id="GO:0009897">
    <property type="term" value="C:external side of plasma membrane"/>
    <property type="evidence" value="ECO:0007669"/>
    <property type="project" value="TreeGrafter"/>
</dbReference>
<evidence type="ECO:0000259" key="11">
    <source>
        <dbReference type="PROSITE" id="PS50853"/>
    </source>
</evidence>
<sequence>MGTLILLLQAFLLLFGFVFSESSESLQCFNDYDTELKCSLTPAESEICSEYTLKALIETHHRFFHFEKTRLGTCECRIDVPGFVIGEDLKIYLWKEGKIWRLLTINTGNSIKPRRPIITSVVQKANQNILVTVNTTYTKQPFADSLMVELNYKIDGSDEKETTLLQKGSTVHEILVRNLQPNSRYVLRARVKSSYPLNHTFSDYSEPIKFQTQSLQCFNDYDTELKCSLTPAVSEICSEYTLKALIETHHRLVRFCHFEETHLGTCECRIDFPGFIIGEDLKINLSKGDNVWWPIMISTGNSIKPRRPIITSVVQKANRNILIEVNTTYTKQPFSDYLMVELNYKIDGSDEKETTLLQKGSTVHEILGRNLQPNSRYVLRARVKSSYPLNNTFSDYSEPIKFQTPISLQNTLKIIIPILCIILIICISSIYFWFYRVLKPWWDEIPTPKFTTNFVKQVPQLLSIQSEFSSVNPDSTANHINKKICLESCEVQDQDRHYGLILKKDVDSAPLIYSTTCYESVNENSSEKVQLEHEKDHGALIIEQAFENKYYWQSSSSGMSKPAVSNEFTNVLSENFLVSSKNLDPKIYTDVNYCVWDGCTDSGTSKMVNIMPTNEKMDVVFGYPSISWSNPIIDEPFSGKKLQDVTICSHDRIVMPADEEYQAF</sequence>
<dbReference type="AlphaFoldDB" id="A0A8T0ALM5"/>
<keyword evidence="3 10" id="KW-0732">Signal</keyword>
<dbReference type="GO" id="GO:0004896">
    <property type="term" value="F:cytokine receptor activity"/>
    <property type="evidence" value="ECO:0007669"/>
    <property type="project" value="TreeGrafter"/>
</dbReference>
<feature type="transmembrane region" description="Helical" evidence="9">
    <location>
        <begin position="414"/>
        <end position="434"/>
    </location>
</feature>
<proteinExistence type="predicted"/>
<feature type="domain" description="Fibronectin type-III" evidence="11">
    <location>
        <begin position="112"/>
        <end position="215"/>
    </location>
</feature>
<dbReference type="PANTHER" id="PTHR23037:SF35">
    <property type="entry name" value="FIBRONECTIN TYPE-III DOMAIN-CONTAINING PROTEIN"/>
    <property type="match status" value="1"/>
</dbReference>
<comment type="subcellular location">
    <subcellularLocation>
        <location evidence="1">Membrane</location>
        <topology evidence="1">Single-pass type I membrane protein</topology>
    </subcellularLocation>
</comment>
<dbReference type="PROSITE" id="PS50853">
    <property type="entry name" value="FN3"/>
    <property type="match status" value="2"/>
</dbReference>
<dbReference type="SUPFAM" id="SSF49265">
    <property type="entry name" value="Fibronectin type III"/>
    <property type="match status" value="4"/>
</dbReference>
<feature type="chain" id="PRO_5035800735" description="Fibronectin type-III domain-containing protein" evidence="10">
    <location>
        <begin position="21"/>
        <end position="664"/>
    </location>
</feature>
<reference evidence="12" key="1">
    <citation type="submission" date="2020-08" db="EMBL/GenBank/DDBJ databases">
        <title>Chromosome-level assembly of Southern catfish (Silurus meridionalis) provides insights into visual adaptation to the nocturnal and benthic lifestyles.</title>
        <authorList>
            <person name="Zhang Y."/>
            <person name="Wang D."/>
            <person name="Peng Z."/>
        </authorList>
    </citation>
    <scope>NUCLEOTIDE SEQUENCE</scope>
    <source>
        <strain evidence="12">SWU-2019-XX</strain>
        <tissue evidence="12">Muscle</tissue>
    </source>
</reference>
<dbReference type="InterPro" id="IPR003961">
    <property type="entry name" value="FN3_dom"/>
</dbReference>
<evidence type="ECO:0000313" key="13">
    <source>
        <dbReference type="Proteomes" id="UP000606274"/>
    </source>
</evidence>
<keyword evidence="13" id="KW-1185">Reference proteome</keyword>
<gene>
    <name evidence="12" type="ORF">HF521_009920</name>
</gene>
<keyword evidence="5 9" id="KW-0472">Membrane</keyword>
<evidence type="ECO:0000256" key="7">
    <source>
        <dbReference type="ARBA" id="ARBA00023170"/>
    </source>
</evidence>
<evidence type="ECO:0000256" key="10">
    <source>
        <dbReference type="SAM" id="SignalP"/>
    </source>
</evidence>
<keyword evidence="7" id="KW-0675">Receptor</keyword>
<dbReference type="EMBL" id="JABFDY010000020">
    <property type="protein sequence ID" value="KAF7692310.1"/>
    <property type="molecule type" value="Genomic_DNA"/>
</dbReference>
<accession>A0A8T0ALM5</accession>
<evidence type="ECO:0000256" key="9">
    <source>
        <dbReference type="SAM" id="Phobius"/>
    </source>
</evidence>
<organism evidence="12 13">
    <name type="scientific">Silurus meridionalis</name>
    <name type="common">Southern catfish</name>
    <name type="synonym">Silurus soldatovi meridionalis</name>
    <dbReference type="NCBI Taxonomy" id="175797"/>
    <lineage>
        <taxon>Eukaryota</taxon>
        <taxon>Metazoa</taxon>
        <taxon>Chordata</taxon>
        <taxon>Craniata</taxon>
        <taxon>Vertebrata</taxon>
        <taxon>Euteleostomi</taxon>
        <taxon>Actinopterygii</taxon>
        <taxon>Neopterygii</taxon>
        <taxon>Teleostei</taxon>
        <taxon>Ostariophysi</taxon>
        <taxon>Siluriformes</taxon>
        <taxon>Siluridae</taxon>
        <taxon>Silurus</taxon>
    </lineage>
</organism>
<evidence type="ECO:0000256" key="2">
    <source>
        <dbReference type="ARBA" id="ARBA00022692"/>
    </source>
</evidence>